<proteinExistence type="predicted"/>
<dbReference type="RefSeq" id="WP_018980422.1">
    <property type="nucleotide sequence ID" value="NZ_BAQD01000147.1"/>
</dbReference>
<gene>
    <name evidence="2" type="ORF">AA15669_1987</name>
</gene>
<organism evidence="2 3">
    <name type="scientific">Saccharibacter floricola DSM 15669</name>
    <dbReference type="NCBI Taxonomy" id="1123227"/>
    <lineage>
        <taxon>Bacteria</taxon>
        <taxon>Pseudomonadati</taxon>
        <taxon>Pseudomonadota</taxon>
        <taxon>Alphaproteobacteria</taxon>
        <taxon>Acetobacterales</taxon>
        <taxon>Acetobacteraceae</taxon>
        <taxon>Saccharibacter</taxon>
    </lineage>
</organism>
<evidence type="ECO:0000313" key="3">
    <source>
        <dbReference type="Proteomes" id="UP001062901"/>
    </source>
</evidence>
<name>A0ABQ0P1E1_9PROT</name>
<sequence>MANPNWPSFPGVPNMSLDGDGRPQAQDLIPGKQLGTPLNAAFFNPILGKVCDLSDQIDAENNAAISGTLDLAPGDHQGLGLHTQGGSNAVLYNDGVNGWRPLALNADLQAESQRAQAAESQLVLGTKGLDDYSLKVTGIKSQYSDTSKNNPIGIEYMDDAGVFQLAITRDFADTLYASQSALQAETQRAQTAEGQLVLGTQGVDDYSLRITGIKSQYSDTAKKNPVGIEYMDDAGLYQLAITRDYADTLYASRSDLQNAASQAVSGTLGLASGDQPGIGLHTQGGSNAVLYNDSANGWRYLVVGEGNNTDGAVRAAVFSAGANGDRSSPTFIDGDGHYIGLLPAQNPVVNGALKTDTIASASGAAVSVSYDGGGRVAFQNDGNFVGYSSSGGVNFALGSSSCTLNGPLMINNNGGSLGLNPNTTFNGQMRGQISWGGRSWYPGGDGLIMVDNGNILAEAISPTLTYRFTLQVVHGSRLVWPRQFADDNVQIAGMAKDGSTDNVHILNLFSVDRYGAVVSLNVWNGSGLINETASTTATFIVTGSPL</sequence>
<evidence type="ECO:0000256" key="1">
    <source>
        <dbReference type="SAM" id="MobiDB-lite"/>
    </source>
</evidence>
<evidence type="ECO:0008006" key="4">
    <source>
        <dbReference type="Google" id="ProtNLM"/>
    </source>
</evidence>
<evidence type="ECO:0000313" key="2">
    <source>
        <dbReference type="EMBL" id="GBQ08963.1"/>
    </source>
</evidence>
<keyword evidence="3" id="KW-1185">Reference proteome</keyword>
<feature type="region of interest" description="Disordered" evidence="1">
    <location>
        <begin position="1"/>
        <end position="27"/>
    </location>
</feature>
<protein>
    <recommendedName>
        <fullName evidence="4">Tail fiber protein</fullName>
    </recommendedName>
</protein>
<accession>A0ABQ0P1E1</accession>
<comment type="caution">
    <text evidence="2">The sequence shown here is derived from an EMBL/GenBank/DDBJ whole genome shotgun (WGS) entry which is preliminary data.</text>
</comment>
<dbReference type="EMBL" id="BAQD01000147">
    <property type="protein sequence ID" value="GBQ08963.1"/>
    <property type="molecule type" value="Genomic_DNA"/>
</dbReference>
<dbReference type="Proteomes" id="UP001062901">
    <property type="component" value="Unassembled WGS sequence"/>
</dbReference>
<reference evidence="2" key="1">
    <citation type="submission" date="2013-04" db="EMBL/GenBank/DDBJ databases">
        <title>The genome sequencing project of 58 acetic acid bacteria.</title>
        <authorList>
            <person name="Okamoto-Kainuma A."/>
            <person name="Ishikawa M."/>
            <person name="Umino S."/>
            <person name="Koizumi Y."/>
            <person name="Shiwa Y."/>
            <person name="Yoshikawa H."/>
            <person name="Matsutani M."/>
            <person name="Matsushita K."/>
        </authorList>
    </citation>
    <scope>NUCLEOTIDE SEQUENCE</scope>
    <source>
        <strain evidence="2">DSM 15669</strain>
    </source>
</reference>